<evidence type="ECO:0000256" key="1">
    <source>
        <dbReference type="SAM" id="MobiDB-lite"/>
    </source>
</evidence>
<dbReference type="EMBL" id="QGNW01000789">
    <property type="protein sequence ID" value="RVW62061.1"/>
    <property type="molecule type" value="Genomic_DNA"/>
</dbReference>
<evidence type="ECO:0000313" key="2">
    <source>
        <dbReference type="EMBL" id="RVW62061.1"/>
    </source>
</evidence>
<accession>A0A438FQ58</accession>
<sequence>MARTRGAKSSSPSSRLRIPRKTSVQAAISESPRPPVVPPLVEDEPMSPPVRRYQTRRARPFHSELYFDIATFRLQPKLRDSFRLLQKVPYGALADSEGFFYPRVALDFYQSMTTH</sequence>
<feature type="region of interest" description="Disordered" evidence="1">
    <location>
        <begin position="1"/>
        <end position="51"/>
    </location>
</feature>
<reference evidence="2 3" key="1">
    <citation type="journal article" date="2018" name="PLoS Genet.">
        <title>Population sequencing reveals clonal diversity and ancestral inbreeding in the grapevine cultivar Chardonnay.</title>
        <authorList>
            <person name="Roach M.J."/>
            <person name="Johnson D.L."/>
            <person name="Bohlmann J."/>
            <person name="van Vuuren H.J."/>
            <person name="Jones S.J."/>
            <person name="Pretorius I.S."/>
            <person name="Schmidt S.A."/>
            <person name="Borneman A.R."/>
        </authorList>
    </citation>
    <scope>NUCLEOTIDE SEQUENCE [LARGE SCALE GENOMIC DNA]</scope>
    <source>
        <strain evidence="3">cv. Chardonnay</strain>
        <tissue evidence="2">Leaf</tissue>
    </source>
</reference>
<proteinExistence type="predicted"/>
<organism evidence="2 3">
    <name type="scientific">Vitis vinifera</name>
    <name type="common">Grape</name>
    <dbReference type="NCBI Taxonomy" id="29760"/>
    <lineage>
        <taxon>Eukaryota</taxon>
        <taxon>Viridiplantae</taxon>
        <taxon>Streptophyta</taxon>
        <taxon>Embryophyta</taxon>
        <taxon>Tracheophyta</taxon>
        <taxon>Spermatophyta</taxon>
        <taxon>Magnoliopsida</taxon>
        <taxon>eudicotyledons</taxon>
        <taxon>Gunneridae</taxon>
        <taxon>Pentapetalae</taxon>
        <taxon>rosids</taxon>
        <taxon>Vitales</taxon>
        <taxon>Vitaceae</taxon>
        <taxon>Viteae</taxon>
        <taxon>Vitis</taxon>
    </lineage>
</organism>
<dbReference type="AlphaFoldDB" id="A0A438FQ58"/>
<name>A0A438FQ58_VITVI</name>
<comment type="caution">
    <text evidence="2">The sequence shown here is derived from an EMBL/GenBank/DDBJ whole genome shotgun (WGS) entry which is preliminary data.</text>
</comment>
<dbReference type="Proteomes" id="UP000288805">
    <property type="component" value="Unassembled WGS sequence"/>
</dbReference>
<gene>
    <name evidence="2" type="ORF">CK203_064887</name>
</gene>
<protein>
    <submittedName>
        <fullName evidence="2">Uncharacterized protein</fullName>
    </submittedName>
</protein>
<evidence type="ECO:0000313" key="3">
    <source>
        <dbReference type="Proteomes" id="UP000288805"/>
    </source>
</evidence>